<feature type="chain" id="PRO_5046421435" evidence="1">
    <location>
        <begin position="35"/>
        <end position="218"/>
    </location>
</feature>
<evidence type="ECO:0000313" key="3">
    <source>
        <dbReference type="EMBL" id="GET22908.1"/>
    </source>
</evidence>
<dbReference type="SUPFAM" id="SSF57802">
    <property type="entry name" value="Rubredoxin-like"/>
    <property type="match status" value="1"/>
</dbReference>
<name>A0ABQ0ZNB6_9BACT</name>
<keyword evidence="4" id="KW-1185">Reference proteome</keyword>
<dbReference type="InterPro" id="IPR012347">
    <property type="entry name" value="Ferritin-like"/>
</dbReference>
<dbReference type="Gene3D" id="2.20.28.10">
    <property type="match status" value="1"/>
</dbReference>
<dbReference type="InterPro" id="IPR009078">
    <property type="entry name" value="Ferritin-like_SF"/>
</dbReference>
<dbReference type="SUPFAM" id="SSF47240">
    <property type="entry name" value="Ferritin-like"/>
    <property type="match status" value="1"/>
</dbReference>
<comment type="caution">
    <text evidence="3">The sequence shown here is derived from an EMBL/GenBank/DDBJ whole genome shotgun (WGS) entry which is preliminary data.</text>
</comment>
<sequence>MNKEQKQTLTMMKKEFSSLLLAFVLMLGISPVFAAGSTQTVKDLQDAFTGESTAHAKYAAFAKKAKEEGYPKIALLFEAASRAEKVHAGNHQAALKQLGAEVPNVNPEFDVKGTRENLKNAIEGESYEVATMYPNFLKDASNEKVNIALMSFNYAFQTEKKHKEMYENALASLDNNQVKDMPSLYQVCLVCGNTYAGEGPARCGICMTPNERFVTLKL</sequence>
<evidence type="ECO:0000256" key="1">
    <source>
        <dbReference type="SAM" id="SignalP"/>
    </source>
</evidence>
<evidence type="ECO:0000259" key="2">
    <source>
        <dbReference type="PROSITE" id="PS50905"/>
    </source>
</evidence>
<dbReference type="Pfam" id="PF02915">
    <property type="entry name" value="Rubrerythrin"/>
    <property type="match status" value="1"/>
</dbReference>
<dbReference type="InterPro" id="IPR052753">
    <property type="entry name" value="Rbr2/Nigerythrin"/>
</dbReference>
<dbReference type="PANTHER" id="PTHR33746">
    <property type="entry name" value="RUBRERYTHRIN"/>
    <property type="match status" value="1"/>
</dbReference>
<evidence type="ECO:0000313" key="4">
    <source>
        <dbReference type="Proteomes" id="UP000396862"/>
    </source>
</evidence>
<accession>A0ABQ0ZNB6</accession>
<dbReference type="InterPro" id="IPR009040">
    <property type="entry name" value="Ferritin-like_diiron"/>
</dbReference>
<keyword evidence="1" id="KW-0732">Signal</keyword>
<dbReference type="PROSITE" id="PS50905">
    <property type="entry name" value="FERRITIN_LIKE"/>
    <property type="match status" value="1"/>
</dbReference>
<dbReference type="Proteomes" id="UP000396862">
    <property type="component" value="Unassembled WGS sequence"/>
</dbReference>
<dbReference type="Gene3D" id="1.20.1260.10">
    <property type="match status" value="1"/>
</dbReference>
<dbReference type="CDD" id="cd01041">
    <property type="entry name" value="Rubrerythrin"/>
    <property type="match status" value="1"/>
</dbReference>
<gene>
    <name evidence="3" type="ORF">JCM18694_31540</name>
</gene>
<organism evidence="3 4">
    <name type="scientific">Prolixibacter denitrificans</name>
    <dbReference type="NCBI Taxonomy" id="1541063"/>
    <lineage>
        <taxon>Bacteria</taxon>
        <taxon>Pseudomonadati</taxon>
        <taxon>Bacteroidota</taxon>
        <taxon>Bacteroidia</taxon>
        <taxon>Marinilabiliales</taxon>
        <taxon>Prolixibacteraceae</taxon>
        <taxon>Prolixibacter</taxon>
    </lineage>
</organism>
<feature type="domain" description="Ferritin-like diiron" evidence="2">
    <location>
        <begin position="34"/>
        <end position="177"/>
    </location>
</feature>
<reference evidence="3 4" key="1">
    <citation type="submission" date="2019-10" db="EMBL/GenBank/DDBJ databases">
        <title>Prolixibacter strains distinguished by the presence of nitrate reductase genes were adept at nitrate-dependent anaerobic corrosion of metallic iron and carbon steel.</title>
        <authorList>
            <person name="Iino T."/>
            <person name="Shono N."/>
            <person name="Ito K."/>
            <person name="Nakamura R."/>
            <person name="Sueoka K."/>
            <person name="Harayama S."/>
            <person name="Ohkuma M."/>
        </authorList>
    </citation>
    <scope>NUCLEOTIDE SEQUENCE [LARGE SCALE GENOMIC DNA]</scope>
    <source>
        <strain evidence="3 4">MIC1-1</strain>
    </source>
</reference>
<dbReference type="InterPro" id="IPR003251">
    <property type="entry name" value="Rr_diiron-bd_dom"/>
</dbReference>
<dbReference type="EMBL" id="BLAU01000001">
    <property type="protein sequence ID" value="GET22908.1"/>
    <property type="molecule type" value="Genomic_DNA"/>
</dbReference>
<feature type="signal peptide" evidence="1">
    <location>
        <begin position="1"/>
        <end position="34"/>
    </location>
</feature>
<protein>
    <submittedName>
        <fullName evidence="3">Rubrerythrin</fullName>
    </submittedName>
</protein>
<dbReference type="PANTHER" id="PTHR33746:SF4">
    <property type="entry name" value="RUBRERYTHRIN"/>
    <property type="match status" value="1"/>
</dbReference>
<proteinExistence type="predicted"/>